<organism evidence="6 7">
    <name type="scientific">Clostridium butyricum</name>
    <dbReference type="NCBI Taxonomy" id="1492"/>
    <lineage>
        <taxon>Bacteria</taxon>
        <taxon>Bacillati</taxon>
        <taxon>Bacillota</taxon>
        <taxon>Clostridia</taxon>
        <taxon>Eubacteriales</taxon>
        <taxon>Clostridiaceae</taxon>
        <taxon>Clostridium</taxon>
    </lineage>
</organism>
<evidence type="ECO:0000259" key="3">
    <source>
        <dbReference type="Pfam" id="PF13005"/>
    </source>
</evidence>
<comment type="caution">
    <text evidence="6">The sequence shown here is derived from an EMBL/GenBank/DDBJ whole genome shotgun (WGS) entry which is preliminary data.</text>
</comment>
<gene>
    <name evidence="6" type="ORF">CBU02nite_34070</name>
</gene>
<evidence type="ECO:0000313" key="7">
    <source>
        <dbReference type="Proteomes" id="UP000321089"/>
    </source>
</evidence>
<proteinExistence type="predicted"/>
<feature type="domain" description="Transposase IS66 C-terminal" evidence="5">
    <location>
        <begin position="471"/>
        <end position="497"/>
    </location>
</feature>
<name>A0A512TS21_CLOBU</name>
<dbReference type="PANTHER" id="PTHR33678">
    <property type="entry name" value="BLL1576 PROTEIN"/>
    <property type="match status" value="1"/>
</dbReference>
<dbReference type="InterPro" id="IPR052344">
    <property type="entry name" value="Transposase-related"/>
</dbReference>
<dbReference type="RefSeq" id="WP_146869124.1">
    <property type="nucleotide sequence ID" value="NZ_BKBC01000065.1"/>
</dbReference>
<feature type="domain" description="Transposase IS66 central" evidence="2">
    <location>
        <begin position="180"/>
        <end position="464"/>
    </location>
</feature>
<dbReference type="InterPro" id="IPR039552">
    <property type="entry name" value="IS66_C"/>
</dbReference>
<accession>A0A512TS21</accession>
<dbReference type="InterPro" id="IPR004291">
    <property type="entry name" value="Transposase_IS66_central"/>
</dbReference>
<dbReference type="EMBL" id="BKBC01000065">
    <property type="protein sequence ID" value="GEQ22901.1"/>
    <property type="molecule type" value="Genomic_DNA"/>
</dbReference>
<dbReference type="InterPro" id="IPR024474">
    <property type="entry name" value="Znf_dom_IS66"/>
</dbReference>
<dbReference type="AlphaFoldDB" id="A0A512TS21"/>
<dbReference type="Pfam" id="PF13817">
    <property type="entry name" value="DDE_Tnp_IS66_C"/>
    <property type="match status" value="1"/>
</dbReference>
<evidence type="ECO:0000259" key="4">
    <source>
        <dbReference type="Pfam" id="PF13007"/>
    </source>
</evidence>
<feature type="domain" description="Transposase IS66 zinc-finger binding" evidence="3">
    <location>
        <begin position="114"/>
        <end position="158"/>
    </location>
</feature>
<sequence length="538" mass="61936">MQFLDEKDLRIKQLENQNKQLLKKVEMLEHNVEILTQAVLHAAKQRFGASSEKTPKIDGQCSLLNEIINDIPDEVKVINIKEHKRPVRKKGDRNHLIKELPHETVECVLNDEEAICEICGSNLKVIGKKKVRSEIEYIPAKLIVKDYVQYVYKCVECGKNDINPYDSIYCAPVQAPVLAHSLASPSIVAWIMYQKYVMSVPLYRQEKDFARMDAELKRDMMANWVIRCSEYWIKPLYELMHEELLKCSIIMSDETTWQVNKEKDKKASSNSYIWVHRTGSCEGPPIILYQYTSSRSGEHVKIFLEGFTGYHVSDAYAGYEKVEGITRCLCFSHLRRYYIDAIPLDSGKKEIPGSGGSIGRAYCDKLFSLERKWKELSPEERKKNRLIYSVPILDAFFAWAEKTFTHQVMLRKALYYTLNHKKYFSNFLLDGRIPLSNNLSEIAVKPVAITRKNSLFSDSPAGAEASALVFSIINTARANNLDPYTYLKYIFSELPNIDFASNKGILQEYLPWGDKAQLNCKIKITETDRNEENDIESA</sequence>
<evidence type="ECO:0000259" key="5">
    <source>
        <dbReference type="Pfam" id="PF13817"/>
    </source>
</evidence>
<feature type="coiled-coil region" evidence="1">
    <location>
        <begin position="4"/>
        <end position="38"/>
    </location>
</feature>
<dbReference type="Pfam" id="PF13005">
    <property type="entry name" value="zf-IS66"/>
    <property type="match status" value="1"/>
</dbReference>
<dbReference type="Pfam" id="PF13007">
    <property type="entry name" value="LZ_Tnp_IS66"/>
    <property type="match status" value="1"/>
</dbReference>
<protein>
    <submittedName>
        <fullName evidence="6">Transposase</fullName>
    </submittedName>
</protein>
<evidence type="ECO:0000256" key="1">
    <source>
        <dbReference type="SAM" id="Coils"/>
    </source>
</evidence>
<evidence type="ECO:0000313" key="6">
    <source>
        <dbReference type="EMBL" id="GEQ22901.1"/>
    </source>
</evidence>
<evidence type="ECO:0000259" key="2">
    <source>
        <dbReference type="Pfam" id="PF03050"/>
    </source>
</evidence>
<dbReference type="InterPro" id="IPR024463">
    <property type="entry name" value="Transposase_TnpC_homeodom"/>
</dbReference>
<keyword evidence="1" id="KW-0175">Coiled coil</keyword>
<feature type="domain" description="Transposase TnpC homeodomain" evidence="4">
    <location>
        <begin position="35"/>
        <end position="105"/>
    </location>
</feature>
<dbReference type="Proteomes" id="UP000321089">
    <property type="component" value="Unassembled WGS sequence"/>
</dbReference>
<reference evidence="6 7" key="1">
    <citation type="submission" date="2019-07" db="EMBL/GenBank/DDBJ databases">
        <title>Whole genome shotgun sequence of Clostridium butyricum NBRC 3858.</title>
        <authorList>
            <person name="Hosoyama A."/>
            <person name="Uohara A."/>
            <person name="Ohji S."/>
            <person name="Ichikawa N."/>
        </authorList>
    </citation>
    <scope>NUCLEOTIDE SEQUENCE [LARGE SCALE GENOMIC DNA]</scope>
    <source>
        <strain evidence="6 7">NBRC 3858</strain>
    </source>
</reference>
<dbReference type="Pfam" id="PF03050">
    <property type="entry name" value="DDE_Tnp_IS66"/>
    <property type="match status" value="1"/>
</dbReference>
<dbReference type="NCBIfam" id="NF033517">
    <property type="entry name" value="transpos_IS66"/>
    <property type="match status" value="1"/>
</dbReference>